<comment type="caution">
    <text evidence="9">The sequence shown here is derived from an EMBL/GenBank/DDBJ whole genome shotgun (WGS) entry which is preliminary data.</text>
</comment>
<dbReference type="GO" id="GO:0000319">
    <property type="term" value="F:sulfite transmembrane transporter activity"/>
    <property type="evidence" value="ECO:0007669"/>
    <property type="project" value="TreeGrafter"/>
</dbReference>
<dbReference type="Pfam" id="PF03595">
    <property type="entry name" value="SLAC1"/>
    <property type="match status" value="1"/>
</dbReference>
<dbReference type="GO" id="GO:0005886">
    <property type="term" value="C:plasma membrane"/>
    <property type="evidence" value="ECO:0007669"/>
    <property type="project" value="UniProtKB-SubCell"/>
</dbReference>
<feature type="transmembrane region" description="Helical" evidence="8">
    <location>
        <begin position="109"/>
        <end position="128"/>
    </location>
</feature>
<evidence type="ECO:0000256" key="1">
    <source>
        <dbReference type="ARBA" id="ARBA00004651"/>
    </source>
</evidence>
<feature type="transmembrane region" description="Helical" evidence="8">
    <location>
        <begin position="292"/>
        <end position="317"/>
    </location>
</feature>
<keyword evidence="6 8" id="KW-1133">Transmembrane helix</keyword>
<gene>
    <name evidence="9" type="ORF">FHS44_002715</name>
</gene>
<proteinExistence type="inferred from homology"/>
<dbReference type="InterPro" id="IPR038665">
    <property type="entry name" value="Voltage-dep_anion_channel_sf"/>
</dbReference>
<evidence type="ECO:0000256" key="3">
    <source>
        <dbReference type="ARBA" id="ARBA00022448"/>
    </source>
</evidence>
<feature type="transmembrane region" description="Helical" evidence="8">
    <location>
        <begin position="217"/>
        <end position="237"/>
    </location>
</feature>
<comment type="subcellular location">
    <subcellularLocation>
        <location evidence="1">Cell membrane</location>
        <topology evidence="1">Multi-pass membrane protein</topology>
    </subcellularLocation>
</comment>
<dbReference type="PANTHER" id="PTHR31686:SF1">
    <property type="entry name" value="SULFITE EFFLUX PUMP SSU1"/>
    <property type="match status" value="1"/>
</dbReference>
<feature type="transmembrane region" description="Helical" evidence="8">
    <location>
        <begin position="178"/>
        <end position="205"/>
    </location>
</feature>
<dbReference type="RefSeq" id="WP_221460675.1">
    <property type="nucleotide sequence ID" value="NZ_JACHJP010000002.1"/>
</dbReference>
<feature type="transmembrane region" description="Helical" evidence="8">
    <location>
        <begin position="21"/>
        <end position="40"/>
    </location>
</feature>
<name>A0A7W7VMW3_9ACTN</name>
<dbReference type="AlphaFoldDB" id="A0A7W7VMW3"/>
<accession>A0A7W7VMW3</accession>
<dbReference type="CDD" id="cd09319">
    <property type="entry name" value="TDT_like_1"/>
    <property type="match status" value="1"/>
</dbReference>
<sequence>MAQDRRSRLRAPEAVRDLEPAYFAMVMATGIISVDTRTMGLNVPSAVLLWVGIAGYAVLLALSGWRLLGCRAEMARDLGDPAKAFGFFTFVAATNLLGTRIALDGHLGIAAVFFVVGALCWLVMAYLVPWASVLRREGLRDLARANGTWFVWVVGGQSVAILAATLEHAGAGPRDALALFAVAIWSVSMWLYLLVGVVVAFRLMLFQMDPGELTPPYWVAMGANAISVVAAARIAGMREAPAAEVVHDFALHVGVLFWSFATWVFVALLLAGWWRHVRRGVPLRYGPGLWSLVFPLGTYAAASHGLGAATGLGLVTAFGDVEVWFGLLAWVLTFCAMVVYLTRAFTRPRAGREGPTRP</sequence>
<comment type="similarity">
    <text evidence="2">Belongs to the tellurite-resistance/dicarboxylate transporter (TDT) family.</text>
</comment>
<feature type="transmembrane region" description="Helical" evidence="8">
    <location>
        <begin position="149"/>
        <end position="166"/>
    </location>
</feature>
<reference evidence="9 10" key="1">
    <citation type="submission" date="2020-08" db="EMBL/GenBank/DDBJ databases">
        <title>Genomic Encyclopedia of Type Strains, Phase III (KMG-III): the genomes of soil and plant-associated and newly described type strains.</title>
        <authorList>
            <person name="Whitman W."/>
        </authorList>
    </citation>
    <scope>NUCLEOTIDE SEQUENCE [LARGE SCALE GENOMIC DNA]</scope>
    <source>
        <strain evidence="9 10">CECT 8840</strain>
    </source>
</reference>
<evidence type="ECO:0000313" key="9">
    <source>
        <dbReference type="EMBL" id="MBB4915630.1"/>
    </source>
</evidence>
<feature type="transmembrane region" description="Helical" evidence="8">
    <location>
        <begin position="323"/>
        <end position="342"/>
    </location>
</feature>
<evidence type="ECO:0000256" key="6">
    <source>
        <dbReference type="ARBA" id="ARBA00022989"/>
    </source>
</evidence>
<keyword evidence="10" id="KW-1185">Reference proteome</keyword>
<feature type="transmembrane region" description="Helical" evidence="8">
    <location>
        <begin position="249"/>
        <end position="271"/>
    </location>
</feature>
<evidence type="ECO:0000256" key="7">
    <source>
        <dbReference type="ARBA" id="ARBA00023136"/>
    </source>
</evidence>
<feature type="transmembrane region" description="Helical" evidence="8">
    <location>
        <begin position="85"/>
        <end position="103"/>
    </location>
</feature>
<dbReference type="Proteomes" id="UP000552644">
    <property type="component" value="Unassembled WGS sequence"/>
</dbReference>
<organism evidence="9 10">
    <name type="scientific">Streptosporangium saharense</name>
    <dbReference type="NCBI Taxonomy" id="1706840"/>
    <lineage>
        <taxon>Bacteria</taxon>
        <taxon>Bacillati</taxon>
        <taxon>Actinomycetota</taxon>
        <taxon>Actinomycetes</taxon>
        <taxon>Streptosporangiales</taxon>
        <taxon>Streptosporangiaceae</taxon>
        <taxon>Streptosporangium</taxon>
    </lineage>
</organism>
<dbReference type="PANTHER" id="PTHR31686">
    <property type="match status" value="1"/>
</dbReference>
<evidence type="ECO:0000256" key="4">
    <source>
        <dbReference type="ARBA" id="ARBA00022475"/>
    </source>
</evidence>
<feature type="transmembrane region" description="Helical" evidence="8">
    <location>
        <begin position="46"/>
        <end position="65"/>
    </location>
</feature>
<dbReference type="InterPro" id="IPR051629">
    <property type="entry name" value="Sulfite_efflux_TDT"/>
</dbReference>
<evidence type="ECO:0000256" key="5">
    <source>
        <dbReference type="ARBA" id="ARBA00022692"/>
    </source>
</evidence>
<dbReference type="InterPro" id="IPR004695">
    <property type="entry name" value="SLAC1/Mae1/Ssu1/TehA"/>
</dbReference>
<keyword evidence="7 8" id="KW-0472">Membrane</keyword>
<keyword evidence="5 8" id="KW-0812">Transmembrane</keyword>
<evidence type="ECO:0000256" key="8">
    <source>
        <dbReference type="SAM" id="Phobius"/>
    </source>
</evidence>
<evidence type="ECO:0000256" key="2">
    <source>
        <dbReference type="ARBA" id="ARBA00008566"/>
    </source>
</evidence>
<keyword evidence="4" id="KW-1003">Cell membrane</keyword>
<dbReference type="EMBL" id="JACHJP010000002">
    <property type="protein sequence ID" value="MBB4915630.1"/>
    <property type="molecule type" value="Genomic_DNA"/>
</dbReference>
<dbReference type="Gene3D" id="1.50.10.150">
    <property type="entry name" value="Voltage-dependent anion channel"/>
    <property type="match status" value="1"/>
</dbReference>
<protein>
    <submittedName>
        <fullName evidence="9">Tellurite resistance protein TehA-like permease</fullName>
    </submittedName>
</protein>
<keyword evidence="3" id="KW-0813">Transport</keyword>
<evidence type="ECO:0000313" key="10">
    <source>
        <dbReference type="Proteomes" id="UP000552644"/>
    </source>
</evidence>